<dbReference type="EMBL" id="CAJNYU010001961">
    <property type="protein sequence ID" value="CAF3488253.1"/>
    <property type="molecule type" value="Genomic_DNA"/>
</dbReference>
<comment type="caution">
    <text evidence="1">The sequence shown here is derived from an EMBL/GenBank/DDBJ whole genome shotgun (WGS) entry which is preliminary data.</text>
</comment>
<dbReference type="Gene3D" id="3.90.550.10">
    <property type="entry name" value="Spore Coat Polysaccharide Biosynthesis Protein SpsA, Chain A"/>
    <property type="match status" value="1"/>
</dbReference>
<proteinExistence type="predicted"/>
<name>A0A818GEU1_9BILA</name>
<reference evidence="1" key="1">
    <citation type="submission" date="2021-02" db="EMBL/GenBank/DDBJ databases">
        <authorList>
            <person name="Nowell W R."/>
        </authorList>
    </citation>
    <scope>NUCLEOTIDE SEQUENCE</scope>
</reference>
<dbReference type="Proteomes" id="UP000663869">
    <property type="component" value="Unassembled WGS sequence"/>
</dbReference>
<dbReference type="AlphaFoldDB" id="A0A818GEU1"/>
<evidence type="ECO:0000313" key="1">
    <source>
        <dbReference type="EMBL" id="CAF3488253.1"/>
    </source>
</evidence>
<evidence type="ECO:0000313" key="2">
    <source>
        <dbReference type="Proteomes" id="UP000663869"/>
    </source>
</evidence>
<sequence length="321" mass="37387">MICFITRVFGNQIGYLRVLALSLYHNELDNIRLLIVNTDSSTDLTVLAQTVQLINELVLRNDYAKLLDLGIPSMKNDYGYELTDRALAYLYRKHARSTSECDYVIFTNADNFYVQTLARKILPYMKTKLDIIAWGFVSHYNYTPYSKELVTSEKQSVPGIVDDGTEKCIKVALQRGAVDLGAVAYRFQFLWQHNLYFRKKSDTYEVDSDGKFVELAARLTHSTSQCHWFFCTLPNGTICQITQFKHLSQVTFNTHIVLHIFENLYLKLYFILKDLHFFQVISFNIISDQNIRFRFHSTFKKLLSSKVFTLTIFQIEILFSS</sequence>
<accession>A0A818GEU1</accession>
<organism evidence="1 2">
    <name type="scientific">Rotaria socialis</name>
    <dbReference type="NCBI Taxonomy" id="392032"/>
    <lineage>
        <taxon>Eukaryota</taxon>
        <taxon>Metazoa</taxon>
        <taxon>Spiralia</taxon>
        <taxon>Gnathifera</taxon>
        <taxon>Rotifera</taxon>
        <taxon>Eurotatoria</taxon>
        <taxon>Bdelloidea</taxon>
        <taxon>Philodinida</taxon>
        <taxon>Philodinidae</taxon>
        <taxon>Rotaria</taxon>
    </lineage>
</organism>
<gene>
    <name evidence="1" type="ORF">FME351_LOCUS15979</name>
</gene>
<dbReference type="InterPro" id="IPR029044">
    <property type="entry name" value="Nucleotide-diphossugar_trans"/>
</dbReference>
<protein>
    <submittedName>
        <fullName evidence="1">Uncharacterized protein</fullName>
    </submittedName>
</protein>